<dbReference type="PANTHER" id="PTHR46553:SF3">
    <property type="entry name" value="ADENINE NUCLEOTIDE ALPHA HYDROLASES-LIKE SUPERFAMILY PROTEIN"/>
    <property type="match status" value="1"/>
</dbReference>
<dbReference type="PANTHER" id="PTHR46553">
    <property type="entry name" value="ADENINE NUCLEOTIDE ALPHA HYDROLASES-LIKE SUPERFAMILY PROTEIN"/>
    <property type="match status" value="1"/>
</dbReference>
<organism evidence="4 5">
    <name type="scientific">Arthrobacter gyeryongensis</name>
    <dbReference type="NCBI Taxonomy" id="1650592"/>
    <lineage>
        <taxon>Bacteria</taxon>
        <taxon>Bacillati</taxon>
        <taxon>Actinomycetota</taxon>
        <taxon>Actinomycetes</taxon>
        <taxon>Micrococcales</taxon>
        <taxon>Micrococcaceae</taxon>
        <taxon>Arthrobacter</taxon>
    </lineage>
</organism>
<feature type="region of interest" description="Disordered" evidence="2">
    <location>
        <begin position="147"/>
        <end position="172"/>
    </location>
</feature>
<dbReference type="RefSeq" id="WP_345451082.1">
    <property type="nucleotide sequence ID" value="NZ_BAABKK010000024.1"/>
</dbReference>
<dbReference type="EMBL" id="BAABKK010000024">
    <property type="protein sequence ID" value="GAA5198177.1"/>
    <property type="molecule type" value="Genomic_DNA"/>
</dbReference>
<evidence type="ECO:0000313" key="4">
    <source>
        <dbReference type="EMBL" id="GAA5198177.1"/>
    </source>
</evidence>
<name>A0ABP9SKM1_9MICC</name>
<protein>
    <submittedName>
        <fullName evidence="4">Universal stress protein</fullName>
    </submittedName>
</protein>
<dbReference type="Proteomes" id="UP001500200">
    <property type="component" value="Unassembled WGS sequence"/>
</dbReference>
<dbReference type="InterPro" id="IPR006016">
    <property type="entry name" value="UspA"/>
</dbReference>
<evidence type="ECO:0000256" key="2">
    <source>
        <dbReference type="SAM" id="MobiDB-lite"/>
    </source>
</evidence>
<dbReference type="PRINTS" id="PR01438">
    <property type="entry name" value="UNVRSLSTRESS"/>
</dbReference>
<accession>A0ABP9SKM1</accession>
<dbReference type="SUPFAM" id="SSF52402">
    <property type="entry name" value="Adenine nucleotide alpha hydrolases-like"/>
    <property type="match status" value="1"/>
</dbReference>
<dbReference type="InterPro" id="IPR006015">
    <property type="entry name" value="Universal_stress_UspA"/>
</dbReference>
<gene>
    <name evidence="4" type="ORF">GCM10023346_34740</name>
</gene>
<dbReference type="Gene3D" id="3.40.50.620">
    <property type="entry name" value="HUPs"/>
    <property type="match status" value="1"/>
</dbReference>
<comment type="similarity">
    <text evidence="1">Belongs to the universal stress protein A family.</text>
</comment>
<evidence type="ECO:0000259" key="3">
    <source>
        <dbReference type="Pfam" id="PF00582"/>
    </source>
</evidence>
<dbReference type="Pfam" id="PF00582">
    <property type="entry name" value="Usp"/>
    <property type="match status" value="1"/>
</dbReference>
<reference evidence="5" key="1">
    <citation type="journal article" date="2019" name="Int. J. Syst. Evol. Microbiol.">
        <title>The Global Catalogue of Microorganisms (GCM) 10K type strain sequencing project: providing services to taxonomists for standard genome sequencing and annotation.</title>
        <authorList>
            <consortium name="The Broad Institute Genomics Platform"/>
            <consortium name="The Broad Institute Genome Sequencing Center for Infectious Disease"/>
            <person name="Wu L."/>
            <person name="Ma J."/>
        </authorList>
    </citation>
    <scope>NUCLEOTIDE SEQUENCE [LARGE SCALE GENOMIC DNA]</scope>
    <source>
        <strain evidence="5">JCM 18514</strain>
    </source>
</reference>
<evidence type="ECO:0000256" key="1">
    <source>
        <dbReference type="ARBA" id="ARBA00008791"/>
    </source>
</evidence>
<comment type="caution">
    <text evidence="4">The sequence shown here is derived from an EMBL/GenBank/DDBJ whole genome shotgun (WGS) entry which is preliminary data.</text>
</comment>
<dbReference type="InterPro" id="IPR014729">
    <property type="entry name" value="Rossmann-like_a/b/a_fold"/>
</dbReference>
<proteinExistence type="inferred from homology"/>
<keyword evidence="5" id="KW-1185">Reference proteome</keyword>
<sequence>MAKRTGHDKIIVGVDGSDASVEALRQAHRLASALGSNVEAWTCWDFPVGHEAYEMMGRDGFSHQASEILHDAMTRAFGPELPRNVRTRLVLGAARQSLVDASRFASLLVVGRRGHGGFKGLLLGSVSAACVAHAYCPVLVVHEPEATRHPEPRPGAAGAAIRNTQTDQRSTI</sequence>
<evidence type="ECO:0000313" key="5">
    <source>
        <dbReference type="Proteomes" id="UP001500200"/>
    </source>
</evidence>
<feature type="compositionally biased region" description="Polar residues" evidence="2">
    <location>
        <begin position="162"/>
        <end position="172"/>
    </location>
</feature>
<feature type="domain" description="UspA" evidence="3">
    <location>
        <begin position="8"/>
        <end position="142"/>
    </location>
</feature>
<dbReference type="CDD" id="cd00293">
    <property type="entry name" value="USP-like"/>
    <property type="match status" value="1"/>
</dbReference>